<reference evidence="1" key="1">
    <citation type="journal article" date="2017" name="Gigascience">
        <title>The genome draft of coconut (Cocos nucifera).</title>
        <authorList>
            <person name="Xiao Y."/>
            <person name="Xu P."/>
            <person name="Fan H."/>
            <person name="Baudouin L."/>
            <person name="Xia W."/>
            <person name="Bocs S."/>
            <person name="Xu J."/>
            <person name="Li Q."/>
            <person name="Guo A."/>
            <person name="Zhou L."/>
            <person name="Li J."/>
            <person name="Wu Y."/>
            <person name="Ma Z."/>
            <person name="Armero A."/>
            <person name="Issali A.E."/>
            <person name="Liu N."/>
            <person name="Peng M."/>
            <person name="Yang Y."/>
        </authorList>
    </citation>
    <scope>NUCLEOTIDE SEQUENCE</scope>
    <source>
        <tissue evidence="1">Spear leaf of Hainan Tall coconut</tissue>
    </source>
</reference>
<evidence type="ECO:0000313" key="1">
    <source>
        <dbReference type="EMBL" id="KAG1358712.1"/>
    </source>
</evidence>
<name>A0A8K0IHC6_COCNU</name>
<organism evidence="1 2">
    <name type="scientific">Cocos nucifera</name>
    <name type="common">Coconut palm</name>
    <dbReference type="NCBI Taxonomy" id="13894"/>
    <lineage>
        <taxon>Eukaryota</taxon>
        <taxon>Viridiplantae</taxon>
        <taxon>Streptophyta</taxon>
        <taxon>Embryophyta</taxon>
        <taxon>Tracheophyta</taxon>
        <taxon>Spermatophyta</taxon>
        <taxon>Magnoliopsida</taxon>
        <taxon>Liliopsida</taxon>
        <taxon>Arecaceae</taxon>
        <taxon>Arecoideae</taxon>
        <taxon>Cocoseae</taxon>
        <taxon>Attaleinae</taxon>
        <taxon>Cocos</taxon>
    </lineage>
</organism>
<reference evidence="1" key="2">
    <citation type="submission" date="2019-07" db="EMBL/GenBank/DDBJ databases">
        <authorList>
            <person name="Yang Y."/>
            <person name="Bocs S."/>
            <person name="Baudouin L."/>
        </authorList>
    </citation>
    <scope>NUCLEOTIDE SEQUENCE</scope>
    <source>
        <tissue evidence="1">Spear leaf of Hainan Tall coconut</tissue>
    </source>
</reference>
<gene>
    <name evidence="1" type="ORF">COCNU_08G001580</name>
</gene>
<sequence>MTEEQRAPYEEIAKKCKEDYNQQMELYKQNKLEHGSKETSVIEMSRNWRFYTECSDFSKMEGIHFEICWCFFCVSQDDTKTVVAYNWSSKIWPDGAVGGGGMVVEMVKEILLQFLLRFLNLCHRIGQVSIMEVMSQRMIEMDKTMVMVMCT</sequence>
<evidence type="ECO:0000313" key="2">
    <source>
        <dbReference type="Proteomes" id="UP000797356"/>
    </source>
</evidence>
<dbReference type="SUPFAM" id="SSF47095">
    <property type="entry name" value="HMG-box"/>
    <property type="match status" value="1"/>
</dbReference>
<dbReference type="AlphaFoldDB" id="A0A8K0IHC6"/>
<protein>
    <submittedName>
        <fullName evidence="1">Uncharacterized protein</fullName>
    </submittedName>
</protein>
<keyword evidence="2" id="KW-1185">Reference proteome</keyword>
<dbReference type="Proteomes" id="UP000797356">
    <property type="component" value="Chromosome 8"/>
</dbReference>
<dbReference type="InterPro" id="IPR036910">
    <property type="entry name" value="HMG_box_dom_sf"/>
</dbReference>
<proteinExistence type="predicted"/>
<dbReference type="EMBL" id="CM017879">
    <property type="protein sequence ID" value="KAG1358712.1"/>
    <property type="molecule type" value="Genomic_DNA"/>
</dbReference>
<comment type="caution">
    <text evidence="1">The sequence shown here is derived from an EMBL/GenBank/DDBJ whole genome shotgun (WGS) entry which is preliminary data.</text>
</comment>
<accession>A0A8K0IHC6</accession>